<dbReference type="Pfam" id="PF00011">
    <property type="entry name" value="HSP20"/>
    <property type="match status" value="1"/>
</dbReference>
<dbReference type="CDD" id="cd06526">
    <property type="entry name" value="metazoan_ACD"/>
    <property type="match status" value="1"/>
</dbReference>
<keyword evidence="3" id="KW-1185">Reference proteome</keyword>
<evidence type="ECO:0000313" key="3">
    <source>
        <dbReference type="Proteomes" id="UP001303046"/>
    </source>
</evidence>
<proteinExistence type="predicted"/>
<dbReference type="Proteomes" id="UP001303046">
    <property type="component" value="Unassembled WGS sequence"/>
</dbReference>
<protein>
    <recommendedName>
        <fullName evidence="1">SHSP domain-containing protein</fullName>
    </recommendedName>
</protein>
<evidence type="ECO:0000313" key="2">
    <source>
        <dbReference type="EMBL" id="KAK6740621.1"/>
    </source>
</evidence>
<name>A0ABR1CTX9_NECAM</name>
<comment type="caution">
    <text evidence="2">The sequence shown here is derived from an EMBL/GenBank/DDBJ whole genome shotgun (WGS) entry which is preliminary data.</text>
</comment>
<accession>A0ABR1CTX9</accession>
<feature type="domain" description="SHSP" evidence="1">
    <location>
        <begin position="11"/>
        <end position="66"/>
    </location>
</feature>
<reference evidence="2 3" key="1">
    <citation type="submission" date="2023-08" db="EMBL/GenBank/DDBJ databases">
        <title>A Necator americanus chromosomal reference genome.</title>
        <authorList>
            <person name="Ilik V."/>
            <person name="Petrzelkova K.J."/>
            <person name="Pardy F."/>
            <person name="Fuh T."/>
            <person name="Niatou-Singa F.S."/>
            <person name="Gouil Q."/>
            <person name="Baker L."/>
            <person name="Ritchie M.E."/>
            <person name="Jex A.R."/>
            <person name="Gazzola D."/>
            <person name="Li H."/>
            <person name="Toshio Fujiwara R."/>
            <person name="Zhan B."/>
            <person name="Aroian R.V."/>
            <person name="Pafco B."/>
            <person name="Schwarz E.M."/>
        </authorList>
    </citation>
    <scope>NUCLEOTIDE SEQUENCE [LARGE SCALE GENOMIC DNA]</scope>
    <source>
        <strain evidence="2 3">Aroian</strain>
        <tissue evidence="2">Whole animal</tissue>
    </source>
</reference>
<dbReference type="InterPro" id="IPR002068">
    <property type="entry name" value="A-crystallin/Hsp20_dom"/>
</dbReference>
<dbReference type="Gene3D" id="2.60.40.790">
    <property type="match status" value="1"/>
</dbReference>
<organism evidence="2 3">
    <name type="scientific">Necator americanus</name>
    <name type="common">Human hookworm</name>
    <dbReference type="NCBI Taxonomy" id="51031"/>
    <lineage>
        <taxon>Eukaryota</taxon>
        <taxon>Metazoa</taxon>
        <taxon>Ecdysozoa</taxon>
        <taxon>Nematoda</taxon>
        <taxon>Chromadorea</taxon>
        <taxon>Rhabditida</taxon>
        <taxon>Rhabditina</taxon>
        <taxon>Rhabditomorpha</taxon>
        <taxon>Strongyloidea</taxon>
        <taxon>Ancylostomatidae</taxon>
        <taxon>Bunostominae</taxon>
        <taxon>Necator</taxon>
    </lineage>
</organism>
<gene>
    <name evidence="2" type="primary">Necator_chrIII.g9604</name>
    <name evidence="2" type="ORF">RB195_008839</name>
</gene>
<dbReference type="InterPro" id="IPR008978">
    <property type="entry name" value="HSP20-like_chaperone"/>
</dbReference>
<sequence length="106" mass="12581">MTRSSLSPWTLSYFKPEELRVHVDDCDLTIEQRLEKRSENGFIEKSFDRKWNLPDNFDLNAFSSQFIDVGNQSKMLLMTRQHTLREHDMKTKNSANHACIEKKLFD</sequence>
<evidence type="ECO:0000259" key="1">
    <source>
        <dbReference type="Pfam" id="PF00011"/>
    </source>
</evidence>
<dbReference type="EMBL" id="JAVFWL010000003">
    <property type="protein sequence ID" value="KAK6740621.1"/>
    <property type="molecule type" value="Genomic_DNA"/>
</dbReference>